<reference evidence="2 3" key="1">
    <citation type="submission" date="2018-10" db="EMBL/GenBank/DDBJ databases">
        <title>Genome sequencing of Arthrobacter oryzae TNB02.</title>
        <authorList>
            <person name="Cho Y.-J."/>
            <person name="Cho A."/>
            <person name="Kim O.-S."/>
        </authorList>
    </citation>
    <scope>NUCLEOTIDE SEQUENCE [LARGE SCALE GENOMIC DNA]</scope>
    <source>
        <strain evidence="2 3">TNB02</strain>
    </source>
</reference>
<dbReference type="Proteomes" id="UP000273807">
    <property type="component" value="Unassembled WGS sequence"/>
</dbReference>
<gene>
    <name evidence="2" type="ORF">D7003_14950</name>
</gene>
<dbReference type="AlphaFoldDB" id="A0A3N0BS30"/>
<protein>
    <submittedName>
        <fullName evidence="2">Uncharacterized protein</fullName>
    </submittedName>
</protein>
<feature type="compositionally biased region" description="Basic and acidic residues" evidence="1">
    <location>
        <begin position="17"/>
        <end position="37"/>
    </location>
</feature>
<keyword evidence="3" id="KW-1185">Reference proteome</keyword>
<accession>A0A3N0BS30</accession>
<evidence type="ECO:0000313" key="2">
    <source>
        <dbReference type="EMBL" id="RNL51792.1"/>
    </source>
</evidence>
<dbReference type="RefSeq" id="WP_123256219.1">
    <property type="nucleotide sequence ID" value="NZ_RBED01000119.1"/>
</dbReference>
<evidence type="ECO:0000313" key="3">
    <source>
        <dbReference type="Proteomes" id="UP000273807"/>
    </source>
</evidence>
<organism evidence="2 3">
    <name type="scientific">Arthrobacter oryzae</name>
    <dbReference type="NCBI Taxonomy" id="409290"/>
    <lineage>
        <taxon>Bacteria</taxon>
        <taxon>Bacillati</taxon>
        <taxon>Actinomycetota</taxon>
        <taxon>Actinomycetes</taxon>
        <taxon>Micrococcales</taxon>
        <taxon>Micrococcaceae</taxon>
        <taxon>Arthrobacter</taxon>
    </lineage>
</organism>
<evidence type="ECO:0000256" key="1">
    <source>
        <dbReference type="SAM" id="MobiDB-lite"/>
    </source>
</evidence>
<proteinExistence type="predicted"/>
<dbReference type="EMBL" id="RBED01000119">
    <property type="protein sequence ID" value="RNL51792.1"/>
    <property type="molecule type" value="Genomic_DNA"/>
</dbReference>
<name>A0A3N0BS30_9MICC</name>
<sequence length="104" mass="11670">MTMALDAVMGADSTAKLNEKSEAEADRELVKPDREWKPGSPPMTREPPGSLAATKQWITDTRARARSAIRRMENAGRFINYVAVAWEARTLRAPLYRAPELRAE</sequence>
<feature type="region of interest" description="Disordered" evidence="1">
    <location>
        <begin position="1"/>
        <end position="51"/>
    </location>
</feature>
<comment type="caution">
    <text evidence="2">The sequence shown here is derived from an EMBL/GenBank/DDBJ whole genome shotgun (WGS) entry which is preliminary data.</text>
</comment>